<dbReference type="EMBL" id="JASCZI010121315">
    <property type="protein sequence ID" value="MED6161173.1"/>
    <property type="molecule type" value="Genomic_DNA"/>
</dbReference>
<protein>
    <submittedName>
        <fullName evidence="1">Uncharacterized protein</fullName>
    </submittedName>
</protein>
<accession>A0ABU6UMX6</accession>
<proteinExistence type="predicted"/>
<evidence type="ECO:0000313" key="2">
    <source>
        <dbReference type="Proteomes" id="UP001341840"/>
    </source>
</evidence>
<reference evidence="1 2" key="1">
    <citation type="journal article" date="2023" name="Plants (Basel)">
        <title>Bridging the Gap: Combining Genomics and Transcriptomics Approaches to Understand Stylosanthes scabra, an Orphan Legume from the Brazilian Caatinga.</title>
        <authorList>
            <person name="Ferreira-Neto J.R.C."/>
            <person name="da Silva M.D."/>
            <person name="Binneck E."/>
            <person name="de Melo N.F."/>
            <person name="da Silva R.H."/>
            <person name="de Melo A.L.T.M."/>
            <person name="Pandolfi V."/>
            <person name="Bustamante F.O."/>
            <person name="Brasileiro-Vidal A.C."/>
            <person name="Benko-Iseppon A.M."/>
        </authorList>
    </citation>
    <scope>NUCLEOTIDE SEQUENCE [LARGE SCALE GENOMIC DNA]</scope>
    <source>
        <tissue evidence="1">Leaves</tissue>
    </source>
</reference>
<comment type="caution">
    <text evidence="1">The sequence shown here is derived from an EMBL/GenBank/DDBJ whole genome shotgun (WGS) entry which is preliminary data.</text>
</comment>
<keyword evidence="2" id="KW-1185">Reference proteome</keyword>
<name>A0ABU6UMX6_9FABA</name>
<evidence type="ECO:0000313" key="1">
    <source>
        <dbReference type="EMBL" id="MED6161173.1"/>
    </source>
</evidence>
<dbReference type="Proteomes" id="UP001341840">
    <property type="component" value="Unassembled WGS sequence"/>
</dbReference>
<sequence>MNCAPSQLHSNSWAFIKAFEILMEFLRCQPSFGFFSMFQAKGVRKGEKAPKLTSGSMKAFFRQRASRKEGFVYEACKDVCGEVTKTSHSIRNISMKRRKAECVININDKTREVPEKGKEKIMAIDEVEKTFKSQQSLHGYKGNEDLSSL</sequence>
<gene>
    <name evidence="1" type="ORF">PIB30_058234</name>
</gene>
<organism evidence="1 2">
    <name type="scientific">Stylosanthes scabra</name>
    <dbReference type="NCBI Taxonomy" id="79078"/>
    <lineage>
        <taxon>Eukaryota</taxon>
        <taxon>Viridiplantae</taxon>
        <taxon>Streptophyta</taxon>
        <taxon>Embryophyta</taxon>
        <taxon>Tracheophyta</taxon>
        <taxon>Spermatophyta</taxon>
        <taxon>Magnoliopsida</taxon>
        <taxon>eudicotyledons</taxon>
        <taxon>Gunneridae</taxon>
        <taxon>Pentapetalae</taxon>
        <taxon>rosids</taxon>
        <taxon>fabids</taxon>
        <taxon>Fabales</taxon>
        <taxon>Fabaceae</taxon>
        <taxon>Papilionoideae</taxon>
        <taxon>50 kb inversion clade</taxon>
        <taxon>dalbergioids sensu lato</taxon>
        <taxon>Dalbergieae</taxon>
        <taxon>Pterocarpus clade</taxon>
        <taxon>Stylosanthes</taxon>
    </lineage>
</organism>